<dbReference type="Pfam" id="PF06544">
    <property type="entry name" value="Prp3_C"/>
    <property type="match status" value="1"/>
</dbReference>
<reference evidence="6" key="1">
    <citation type="submission" date="2013-10" db="EMBL/GenBank/DDBJ databases">
        <title>Genome sequencing of Onchocerca volvulus.</title>
        <authorList>
            <person name="Cotton J."/>
            <person name="Tsai J."/>
            <person name="Stanley E."/>
            <person name="Tracey A."/>
            <person name="Holroyd N."/>
            <person name="Lustigman S."/>
            <person name="Berriman M."/>
        </authorList>
    </citation>
    <scope>NUCLEOTIDE SEQUENCE</scope>
</reference>
<dbReference type="SUPFAM" id="SSF54495">
    <property type="entry name" value="UBC-like"/>
    <property type="match status" value="1"/>
</dbReference>
<dbReference type="OMA" id="TIMQWIS"/>
<keyword evidence="1" id="KW-0472">Membrane</keyword>
<feature type="domain" description="RWD" evidence="3">
    <location>
        <begin position="196"/>
        <end position="298"/>
    </location>
</feature>
<evidence type="ECO:0000259" key="3">
    <source>
        <dbReference type="Pfam" id="PF05773"/>
    </source>
</evidence>
<dbReference type="InterPro" id="IPR010541">
    <property type="entry name" value="Prp3_C"/>
</dbReference>
<dbReference type="InterPro" id="IPR006575">
    <property type="entry name" value="RWD_dom"/>
</dbReference>
<dbReference type="InterPro" id="IPR059181">
    <property type="entry name" value="RWDD2A-B_C"/>
</dbReference>
<dbReference type="CDD" id="cd24163">
    <property type="entry name" value="RWDD2_C"/>
    <property type="match status" value="1"/>
</dbReference>
<feature type="chain" id="PRO_5035817269" evidence="2">
    <location>
        <begin position="18"/>
        <end position="437"/>
    </location>
</feature>
<sequence length="437" mass="50966">MLKLSTLFVLYLTSIKAEDYKTGDNSTIIGCSSHCSANDDDLACLNRSLHFYERVLLAQMKHFVAVQMHIGYQWHKWHSKHRNYAEAKKEIIAEFSAHLEPEDVIDTEVIATVIDILMDKVEEESKKIETEIPHFSCPLPCEYRYDMWRSVFIASTVLNVLLILAVVPFIISLIKSDVPEPLVMDDHSEACKRLLLDELGLLKAMYKTEELEINEPQNSAENGQVTQLIFRQQIDGISYEVIINLSTEYPIVLKPSVFVRSTMINCDLLNRELRCFIDQEILGIPLILIIIQWISDNISRFKVIEEKMTQLMDDTEATKYARFWIYSHHIYNKMKRRTIKDTATFYRLDGFFCSGKPGVIIVEGLRTDCDKFWEQIRNLSWQHIELRFCEEQIDQKSFLRLGKFREIYFPTAKHLAELKKILTEADLEYGFALLLNL</sequence>
<evidence type="ECO:0000313" key="5">
    <source>
        <dbReference type="EnsemblMetazoa" id="OVOC9461.1"/>
    </source>
</evidence>
<dbReference type="Proteomes" id="UP000024404">
    <property type="component" value="Unassembled WGS sequence"/>
</dbReference>
<dbReference type="Gene3D" id="3.10.110.10">
    <property type="entry name" value="Ubiquitin Conjugating Enzyme"/>
    <property type="match status" value="1"/>
</dbReference>
<dbReference type="EnsemblMetazoa" id="OVOC9461.1">
    <property type="protein sequence ID" value="OVOC9461.1"/>
    <property type="gene ID" value="WBGene00246270"/>
</dbReference>
<dbReference type="AlphaFoldDB" id="A0A8R1Y999"/>
<dbReference type="PANTHER" id="PTHR15955:SF8">
    <property type="entry name" value="RWD DOMAIN-CONTAINING PROTEIN 2B-RELATED"/>
    <property type="match status" value="1"/>
</dbReference>
<feature type="signal peptide" evidence="2">
    <location>
        <begin position="1"/>
        <end position="17"/>
    </location>
</feature>
<dbReference type="InterPro" id="IPR016135">
    <property type="entry name" value="UBQ-conjugating_enzyme/RWD"/>
</dbReference>
<keyword evidence="6" id="KW-1185">Reference proteome</keyword>
<dbReference type="Pfam" id="PF05773">
    <property type="entry name" value="RWD"/>
    <property type="match status" value="1"/>
</dbReference>
<dbReference type="PANTHER" id="PTHR15955">
    <property type="entry name" value="RWD DOMAIN CONTAINING PROTEIN 2"/>
    <property type="match status" value="1"/>
</dbReference>
<keyword evidence="2" id="KW-0732">Signal</keyword>
<proteinExistence type="predicted"/>
<evidence type="ECO:0000313" key="6">
    <source>
        <dbReference type="Proteomes" id="UP000024404"/>
    </source>
</evidence>
<reference evidence="5" key="2">
    <citation type="submission" date="2022-06" db="UniProtKB">
        <authorList>
            <consortium name="EnsemblMetazoa"/>
        </authorList>
    </citation>
    <scope>IDENTIFICATION</scope>
</reference>
<accession>A0A8R1Y999</accession>
<evidence type="ECO:0000256" key="1">
    <source>
        <dbReference type="SAM" id="Phobius"/>
    </source>
</evidence>
<feature type="transmembrane region" description="Helical" evidence="1">
    <location>
        <begin position="147"/>
        <end position="174"/>
    </location>
</feature>
<dbReference type="InterPro" id="IPR017359">
    <property type="entry name" value="Phi-like"/>
</dbReference>
<keyword evidence="1" id="KW-0812">Transmembrane</keyword>
<dbReference type="EMBL" id="CMVM020000276">
    <property type="status" value="NOT_ANNOTATED_CDS"/>
    <property type="molecule type" value="Genomic_DNA"/>
</dbReference>
<name>A0A8R1Y999_ONCVO</name>
<evidence type="ECO:0000259" key="4">
    <source>
        <dbReference type="Pfam" id="PF06544"/>
    </source>
</evidence>
<feature type="domain" description="Small nuclear ribonucleoprotein Prp3 C-terminal" evidence="4">
    <location>
        <begin position="324"/>
        <end position="390"/>
    </location>
</feature>
<organism evidence="5 6">
    <name type="scientific">Onchocerca volvulus</name>
    <dbReference type="NCBI Taxonomy" id="6282"/>
    <lineage>
        <taxon>Eukaryota</taxon>
        <taxon>Metazoa</taxon>
        <taxon>Ecdysozoa</taxon>
        <taxon>Nematoda</taxon>
        <taxon>Chromadorea</taxon>
        <taxon>Rhabditida</taxon>
        <taxon>Spirurina</taxon>
        <taxon>Spiruromorpha</taxon>
        <taxon>Filarioidea</taxon>
        <taxon>Onchocercidae</taxon>
        <taxon>Onchocerca</taxon>
    </lineage>
</organism>
<evidence type="ECO:0000256" key="2">
    <source>
        <dbReference type="SAM" id="SignalP"/>
    </source>
</evidence>
<keyword evidence="1" id="KW-1133">Transmembrane helix</keyword>
<protein>
    <submittedName>
        <fullName evidence="5">DUF1115 domain-containing protein</fullName>
    </submittedName>
</protein>